<keyword evidence="2 4" id="KW-0863">Zinc-finger</keyword>
<evidence type="ECO:0000256" key="1">
    <source>
        <dbReference type="ARBA" id="ARBA00022723"/>
    </source>
</evidence>
<dbReference type="GO" id="GO:0008270">
    <property type="term" value="F:zinc ion binding"/>
    <property type="evidence" value="ECO:0007669"/>
    <property type="project" value="UniProtKB-KW"/>
</dbReference>
<feature type="zinc finger region" description="TRAF-type" evidence="4">
    <location>
        <begin position="41"/>
        <end position="85"/>
    </location>
</feature>
<reference evidence="7" key="2">
    <citation type="submission" date="2020-08" db="EMBL/GenBank/DDBJ databases">
        <authorList>
            <person name="Kikuchi T."/>
        </authorList>
    </citation>
    <scope>NUCLEOTIDE SEQUENCE</scope>
    <source>
        <strain evidence="6">Ka4C1</strain>
    </source>
</reference>
<evidence type="ECO:0000313" key="8">
    <source>
        <dbReference type="Proteomes" id="UP000095284"/>
    </source>
</evidence>
<evidence type="ECO:0000313" key="10">
    <source>
        <dbReference type="WBParaSite" id="BXY_1104000.1"/>
    </source>
</evidence>
<dbReference type="WBParaSite" id="BXY_1104000.1">
    <property type="protein sequence ID" value="BXY_1104000.1"/>
    <property type="gene ID" value="BXY_1104000"/>
</dbReference>
<dbReference type="OrthoDB" id="5918172at2759"/>
<dbReference type="AlphaFoldDB" id="A0A1I7SDD5"/>
<protein>
    <submittedName>
        <fullName evidence="6">(pine wood nematode) hypothetical protein</fullName>
    </submittedName>
    <submittedName>
        <fullName evidence="10">TRAF-type domain-containing protein</fullName>
    </submittedName>
</protein>
<evidence type="ECO:0000256" key="3">
    <source>
        <dbReference type="ARBA" id="ARBA00022833"/>
    </source>
</evidence>
<proteinExistence type="predicted"/>
<keyword evidence="1 4" id="KW-0479">Metal-binding</keyword>
<keyword evidence="9" id="KW-1185">Reference proteome</keyword>
<evidence type="ECO:0000313" key="9">
    <source>
        <dbReference type="Proteomes" id="UP000659654"/>
    </source>
</evidence>
<dbReference type="Pfam" id="PF15966">
    <property type="entry name" value="F-box_4"/>
    <property type="match status" value="1"/>
</dbReference>
<dbReference type="PROSITE" id="PS50145">
    <property type="entry name" value="ZF_TRAF"/>
    <property type="match status" value="1"/>
</dbReference>
<dbReference type="eggNOG" id="ENOG502QTD9">
    <property type="taxonomic scope" value="Eukaryota"/>
</dbReference>
<keyword evidence="3 4" id="KW-0862">Zinc</keyword>
<organism evidence="8 10">
    <name type="scientific">Bursaphelenchus xylophilus</name>
    <name type="common">Pinewood nematode worm</name>
    <name type="synonym">Aphelenchoides xylophilus</name>
    <dbReference type="NCBI Taxonomy" id="6326"/>
    <lineage>
        <taxon>Eukaryota</taxon>
        <taxon>Metazoa</taxon>
        <taxon>Ecdysozoa</taxon>
        <taxon>Nematoda</taxon>
        <taxon>Chromadorea</taxon>
        <taxon>Rhabditida</taxon>
        <taxon>Tylenchina</taxon>
        <taxon>Tylenchomorpha</taxon>
        <taxon>Aphelenchoidea</taxon>
        <taxon>Aphelenchoididae</taxon>
        <taxon>Bursaphelenchus</taxon>
    </lineage>
</organism>
<feature type="domain" description="TRAF-type" evidence="5">
    <location>
        <begin position="41"/>
        <end position="85"/>
    </location>
</feature>
<evidence type="ECO:0000259" key="5">
    <source>
        <dbReference type="PROSITE" id="PS50145"/>
    </source>
</evidence>
<dbReference type="InterPro" id="IPR031890">
    <property type="entry name" value="Fbxo30/Fbxo40"/>
</dbReference>
<dbReference type="PANTHER" id="PTHR15933">
    <property type="entry name" value="PROTEIN CBG16327"/>
    <property type="match status" value="1"/>
</dbReference>
<sequence length="478" mass="55407">MDVPHLHCLSCFFSECSVQECPLTYCSKCYIKLHECKLQDHEENICLEASVPCLLFQYGCKSEIARKSMGSHLKSCPASVVRCNFTWSRQFLSLEAKRLFKKIHRGLANFDETQKAPENYIELRLALLDQQVLFRSLNCKREARVRQRDFMNPQHPMLPLRYTVIKDGSESKENDSSDEEEDARLRKLHAKRKIFAGCLQCKIDPSAQHLHTLGNVNTEYEISSNDNRNRFYTNSVLPPFHHDYGLFLSLETDKAPPKTLPNEMRKLVYFFSCDRDIRRDEVNDHILYHQTLRGCDNHYIWCPFNCGFGVCLSQKGELRMAERQDNVVFISKGSSSMPERDYNLNLVLNVIASTVPFLDSGQLNALSCTCKSLRNFLFHNFFDRSMVYPIWEKSIQDGKMSWRINSFKCAFSNVQTDLRRYYKADSGVLNSRLEDHVTQCTFKSDVNIPSGVKNSVLLSEMKQLPPLAEYLKPINFNE</sequence>
<accession>A0A1I7SDD5</accession>
<dbReference type="Pfam" id="PF15965">
    <property type="entry name" value="zf-TRAF_2"/>
    <property type="match status" value="1"/>
</dbReference>
<evidence type="ECO:0000256" key="4">
    <source>
        <dbReference type="PROSITE-ProRule" id="PRU00207"/>
    </source>
</evidence>
<evidence type="ECO:0000313" key="6">
    <source>
        <dbReference type="EMBL" id="CAD5234695.1"/>
    </source>
</evidence>
<evidence type="ECO:0000313" key="7">
    <source>
        <dbReference type="EMBL" id="CAG9130617.1"/>
    </source>
</evidence>
<dbReference type="InterPro" id="IPR013083">
    <property type="entry name" value="Znf_RING/FYVE/PHD"/>
</dbReference>
<dbReference type="GO" id="GO:0061630">
    <property type="term" value="F:ubiquitin protein ligase activity"/>
    <property type="evidence" value="ECO:0007669"/>
    <property type="project" value="InterPro"/>
</dbReference>
<dbReference type="Proteomes" id="UP000659654">
    <property type="component" value="Unassembled WGS sequence"/>
</dbReference>
<dbReference type="EMBL" id="CAJFCV020000006">
    <property type="protein sequence ID" value="CAG9130617.1"/>
    <property type="molecule type" value="Genomic_DNA"/>
</dbReference>
<evidence type="ECO:0000256" key="2">
    <source>
        <dbReference type="ARBA" id="ARBA00022771"/>
    </source>
</evidence>
<name>A0A1I7SDD5_BURXY</name>
<dbReference type="InterPro" id="IPR001810">
    <property type="entry name" value="F-box_dom"/>
</dbReference>
<reference evidence="10" key="1">
    <citation type="submission" date="2016-11" db="UniProtKB">
        <authorList>
            <consortium name="WormBaseParasite"/>
        </authorList>
    </citation>
    <scope>IDENTIFICATION</scope>
</reference>
<dbReference type="Proteomes" id="UP000095284">
    <property type="component" value="Unplaced"/>
</dbReference>
<dbReference type="SMR" id="A0A1I7SDD5"/>
<dbReference type="Proteomes" id="UP000582659">
    <property type="component" value="Unassembled WGS sequence"/>
</dbReference>
<dbReference type="EMBL" id="CAJFDI010000006">
    <property type="protein sequence ID" value="CAD5234695.1"/>
    <property type="molecule type" value="Genomic_DNA"/>
</dbReference>
<dbReference type="PANTHER" id="PTHR15933:SF20">
    <property type="entry name" value="F-BOX DOMAIN-CONTAINING PROTEIN"/>
    <property type="match status" value="1"/>
</dbReference>
<gene>
    <name evidence="6" type="ORF">BXYJ_LOCUS14786</name>
</gene>
<dbReference type="Gene3D" id="3.30.40.10">
    <property type="entry name" value="Zinc/RING finger domain, C3HC4 (zinc finger)"/>
    <property type="match status" value="1"/>
</dbReference>
<dbReference type="InterPro" id="IPR001293">
    <property type="entry name" value="Znf_TRAF"/>
</dbReference>